<accession>A0A9N9GX71</accession>
<comment type="caution">
    <text evidence="2">The sequence shown here is derived from an EMBL/GenBank/DDBJ whole genome shotgun (WGS) entry which is preliminary data.</text>
</comment>
<evidence type="ECO:0000313" key="3">
    <source>
        <dbReference type="Proteomes" id="UP000789572"/>
    </source>
</evidence>
<dbReference type="EMBL" id="CAJVPJ010003522">
    <property type="protein sequence ID" value="CAG8641140.1"/>
    <property type="molecule type" value="Genomic_DNA"/>
</dbReference>
<sequence>MESKRAFAIGTDAERLPTANPGGADVEVTEHTGCFEDALSQTVVNETKSKDYDWDHNVEEVGDKFSHAEIIRQDVERGVVRVDNDYEDASCHDPALLLLDNLPK</sequence>
<evidence type="ECO:0000256" key="1">
    <source>
        <dbReference type="SAM" id="MobiDB-lite"/>
    </source>
</evidence>
<name>A0A9N9GX71_9GLOM</name>
<keyword evidence="3" id="KW-1185">Reference proteome</keyword>
<gene>
    <name evidence="2" type="ORF">POCULU_LOCUS9426</name>
</gene>
<evidence type="ECO:0000313" key="2">
    <source>
        <dbReference type="EMBL" id="CAG8641140.1"/>
    </source>
</evidence>
<reference evidence="2" key="1">
    <citation type="submission" date="2021-06" db="EMBL/GenBank/DDBJ databases">
        <authorList>
            <person name="Kallberg Y."/>
            <person name="Tangrot J."/>
            <person name="Rosling A."/>
        </authorList>
    </citation>
    <scope>NUCLEOTIDE SEQUENCE</scope>
    <source>
        <strain evidence="2">IA702</strain>
    </source>
</reference>
<proteinExistence type="predicted"/>
<dbReference type="Proteomes" id="UP000789572">
    <property type="component" value="Unassembled WGS sequence"/>
</dbReference>
<protein>
    <submittedName>
        <fullName evidence="2">5458_t:CDS:1</fullName>
    </submittedName>
</protein>
<feature type="non-terminal residue" evidence="2">
    <location>
        <position position="104"/>
    </location>
</feature>
<feature type="region of interest" description="Disordered" evidence="1">
    <location>
        <begin position="1"/>
        <end position="23"/>
    </location>
</feature>
<organism evidence="2 3">
    <name type="scientific">Paraglomus occultum</name>
    <dbReference type="NCBI Taxonomy" id="144539"/>
    <lineage>
        <taxon>Eukaryota</taxon>
        <taxon>Fungi</taxon>
        <taxon>Fungi incertae sedis</taxon>
        <taxon>Mucoromycota</taxon>
        <taxon>Glomeromycotina</taxon>
        <taxon>Glomeromycetes</taxon>
        <taxon>Paraglomerales</taxon>
        <taxon>Paraglomeraceae</taxon>
        <taxon>Paraglomus</taxon>
    </lineage>
</organism>
<dbReference type="AlphaFoldDB" id="A0A9N9GX71"/>